<dbReference type="PANTHER" id="PTHR13878:SF91">
    <property type="entry name" value="FAD BINDING DOMAIN PROTEIN (AFU_ORTHOLOGUE AFUA_6G12070)-RELATED"/>
    <property type="match status" value="1"/>
</dbReference>
<dbReference type="InterPro" id="IPR036318">
    <property type="entry name" value="FAD-bd_PCMH-like_sf"/>
</dbReference>
<accession>A0A1Y2IPP4</accession>
<name>A0A1Y2IPP4_TRAC3</name>
<evidence type="ECO:0000256" key="1">
    <source>
        <dbReference type="ARBA" id="ARBA00005466"/>
    </source>
</evidence>
<dbReference type="EMBL" id="KZ084104">
    <property type="protein sequence ID" value="OSD02653.1"/>
    <property type="molecule type" value="Genomic_DNA"/>
</dbReference>
<dbReference type="Proteomes" id="UP000193067">
    <property type="component" value="Unassembled WGS sequence"/>
</dbReference>
<dbReference type="Pfam" id="PF08031">
    <property type="entry name" value="BBE"/>
    <property type="match status" value="1"/>
</dbReference>
<dbReference type="AlphaFoldDB" id="A0A1Y2IPP4"/>
<comment type="similarity">
    <text evidence="1">Belongs to the oxygen-dependent FAD-linked oxidoreductase family.</text>
</comment>
<dbReference type="Pfam" id="PF01565">
    <property type="entry name" value="FAD_binding_4"/>
    <property type="match status" value="1"/>
</dbReference>
<dbReference type="InterPro" id="IPR006094">
    <property type="entry name" value="Oxid_FAD_bind_N"/>
</dbReference>
<evidence type="ECO:0000256" key="2">
    <source>
        <dbReference type="ARBA" id="ARBA00023002"/>
    </source>
</evidence>
<sequence>MLRFPRLICCASFFLVAVTASATSLLPANGTLGAHELFKALQSLNVTVQGRLRASVPLAKPCFSIYDGEHVPVDPAACSVVQSNYTNPDFRASHFAAYMVLQSEVCEASPQPDQCLLNNADPSDPAAFTGTDCRLGNIPPHYIEVAGPSDVQAALRFSKETGVRLSVKNQGHDYKHRSSGKGTLALWTTRLTSMSHNAQFKPEGCSSTYDAITVGAGVQTQEVYEFADKVNRTIVGGYHQSIGFGGGYFLGGGHSVLSPVYGLAVDRVVQVKIVTPDGAYRTANECQNSDLFFALRGGGGSAFGVVIESSHRTEPQITLQAAVLNFTTQSTDDLALWYTLMVNNSYRWANEGWGGHIFGPSLTHVNPLLSNVEAEKSMGSAIDFVRARGGSAVVEQFPSWLTFFNKYVLAAEAPVGFEISGGTRLLPSTLFKTESGRAQLSSLISSALPFASPEMIAGTPWLFKSTPNASSVTPAWRDAIWHMALAIVIPYNLTLAERTETYQSAEEHLKPFRDLTPESGAYFNEGDVYEPNHEQAYWGDNYPKLLEVKRKYDPDGLLDCWQCVGWRGPSDPLYQCYIKI</sequence>
<protein>
    <submittedName>
        <fullName evidence="5">FAD-binding domain-containing protein</fullName>
    </submittedName>
</protein>
<evidence type="ECO:0000259" key="4">
    <source>
        <dbReference type="PROSITE" id="PS51387"/>
    </source>
</evidence>
<dbReference type="PROSITE" id="PS51387">
    <property type="entry name" value="FAD_PCMH"/>
    <property type="match status" value="1"/>
</dbReference>
<dbReference type="STRING" id="1353009.A0A1Y2IPP4"/>
<evidence type="ECO:0000256" key="3">
    <source>
        <dbReference type="SAM" id="SignalP"/>
    </source>
</evidence>
<dbReference type="OrthoDB" id="9983560at2759"/>
<dbReference type="InterPro" id="IPR012951">
    <property type="entry name" value="BBE"/>
</dbReference>
<dbReference type="InterPro" id="IPR016169">
    <property type="entry name" value="FAD-bd_PCMH_sub2"/>
</dbReference>
<dbReference type="InterPro" id="IPR016166">
    <property type="entry name" value="FAD-bd_PCMH"/>
</dbReference>
<organism evidence="5 6">
    <name type="scientific">Trametes coccinea (strain BRFM310)</name>
    <name type="common">Pycnoporus coccineus</name>
    <dbReference type="NCBI Taxonomy" id="1353009"/>
    <lineage>
        <taxon>Eukaryota</taxon>
        <taxon>Fungi</taxon>
        <taxon>Dikarya</taxon>
        <taxon>Basidiomycota</taxon>
        <taxon>Agaricomycotina</taxon>
        <taxon>Agaricomycetes</taxon>
        <taxon>Polyporales</taxon>
        <taxon>Polyporaceae</taxon>
        <taxon>Trametes</taxon>
    </lineage>
</organism>
<dbReference type="GO" id="GO:0016491">
    <property type="term" value="F:oxidoreductase activity"/>
    <property type="evidence" value="ECO:0007669"/>
    <property type="project" value="UniProtKB-KW"/>
</dbReference>
<keyword evidence="3" id="KW-0732">Signal</keyword>
<dbReference type="PANTHER" id="PTHR13878">
    <property type="entry name" value="GULONOLACTONE OXIDASE"/>
    <property type="match status" value="1"/>
</dbReference>
<proteinExistence type="inferred from homology"/>
<gene>
    <name evidence="5" type="ORF">PYCCODRAFT_1467686</name>
</gene>
<keyword evidence="6" id="KW-1185">Reference proteome</keyword>
<dbReference type="Gene3D" id="3.30.465.10">
    <property type="match status" value="2"/>
</dbReference>
<reference evidence="5 6" key="1">
    <citation type="journal article" date="2015" name="Biotechnol. Biofuels">
        <title>Enhanced degradation of softwood versus hardwood by the white-rot fungus Pycnoporus coccineus.</title>
        <authorList>
            <person name="Couturier M."/>
            <person name="Navarro D."/>
            <person name="Chevret D."/>
            <person name="Henrissat B."/>
            <person name="Piumi F."/>
            <person name="Ruiz-Duenas F.J."/>
            <person name="Martinez A.T."/>
            <person name="Grigoriev I.V."/>
            <person name="Riley R."/>
            <person name="Lipzen A."/>
            <person name="Berrin J.G."/>
            <person name="Master E.R."/>
            <person name="Rosso M.N."/>
        </authorList>
    </citation>
    <scope>NUCLEOTIDE SEQUENCE [LARGE SCALE GENOMIC DNA]</scope>
    <source>
        <strain evidence="5 6">BRFM310</strain>
    </source>
</reference>
<feature type="domain" description="FAD-binding PCMH-type" evidence="4">
    <location>
        <begin position="135"/>
        <end position="316"/>
    </location>
</feature>
<keyword evidence="2" id="KW-0560">Oxidoreductase</keyword>
<evidence type="ECO:0000313" key="6">
    <source>
        <dbReference type="Proteomes" id="UP000193067"/>
    </source>
</evidence>
<dbReference type="SUPFAM" id="SSF56176">
    <property type="entry name" value="FAD-binding/transporter-associated domain-like"/>
    <property type="match status" value="1"/>
</dbReference>
<evidence type="ECO:0000313" key="5">
    <source>
        <dbReference type="EMBL" id="OSD02653.1"/>
    </source>
</evidence>
<dbReference type="InterPro" id="IPR050432">
    <property type="entry name" value="FAD-linked_Oxidoreductases_BP"/>
</dbReference>
<feature type="chain" id="PRO_5012982905" evidence="3">
    <location>
        <begin position="23"/>
        <end position="580"/>
    </location>
</feature>
<feature type="signal peptide" evidence="3">
    <location>
        <begin position="1"/>
        <end position="22"/>
    </location>
</feature>
<dbReference type="GO" id="GO:0071949">
    <property type="term" value="F:FAD binding"/>
    <property type="evidence" value="ECO:0007669"/>
    <property type="project" value="InterPro"/>
</dbReference>